<evidence type="ECO:0000313" key="2">
    <source>
        <dbReference type="Proteomes" id="UP000201440"/>
    </source>
</evidence>
<protein>
    <submittedName>
        <fullName evidence="1">Uncharacterized protein</fullName>
    </submittedName>
</protein>
<dbReference type="Proteomes" id="UP000201440">
    <property type="component" value="Segment"/>
</dbReference>
<organism evidence="1 2">
    <name type="scientific">Bacillus phage Aurora</name>
    <dbReference type="NCBI Taxonomy" id="1874000"/>
    <lineage>
        <taxon>Viruses</taxon>
        <taxon>Duplodnaviria</taxon>
        <taxon>Heunggongvirae</taxon>
        <taxon>Uroviricota</taxon>
        <taxon>Caudoviricetes</taxon>
        <taxon>Salasmaviridae</taxon>
        <taxon>Northropvirinae</taxon>
        <taxon>Claudivirus</taxon>
        <taxon>Claudivirus aurora</taxon>
    </lineage>
</organism>
<accession>A0A1B1PAE5</accession>
<gene>
    <name evidence="1" type="ORF">AURORA_19</name>
</gene>
<dbReference type="RefSeq" id="YP_009292370.1">
    <property type="nucleotide sequence ID" value="NC_031121.1"/>
</dbReference>
<proteinExistence type="predicted"/>
<dbReference type="KEGG" id="vg:29068884"/>
<name>A0A1B1PAE5_9CAUD</name>
<evidence type="ECO:0000313" key="1">
    <source>
        <dbReference type="EMBL" id="ANT41133.1"/>
    </source>
</evidence>
<sequence>MRRNRRPNKNKCNNLMSLTNKECFYYMLTHHMKRNENKINGLIKDNKESKRLMGILEKELFSK</sequence>
<dbReference type="GeneID" id="29068884"/>
<keyword evidence="2" id="KW-1185">Reference proteome</keyword>
<dbReference type="EMBL" id="KX349899">
    <property type="protein sequence ID" value="ANT41133.1"/>
    <property type="molecule type" value="Genomic_DNA"/>
</dbReference>
<reference evidence="1 2" key="1">
    <citation type="submission" date="2016-05" db="EMBL/GenBank/DDBJ databases">
        <authorList>
            <person name="Lavstsen T."/>
            <person name="Jespersen J.S."/>
        </authorList>
    </citation>
    <scope>NUCLEOTIDE SEQUENCE [LARGE SCALE GENOMIC DNA]</scope>
</reference>